<evidence type="ECO:0000313" key="22">
    <source>
        <dbReference type="Proteomes" id="UP000033864"/>
    </source>
</evidence>
<evidence type="ECO:0000313" key="11">
    <source>
        <dbReference type="EMBL" id="KKH69089.1"/>
    </source>
</evidence>
<evidence type="ECO:0000313" key="16">
    <source>
        <dbReference type="EMBL" id="KKH91029.1"/>
    </source>
</evidence>
<dbReference type="Proteomes" id="UP000034937">
    <property type="component" value="Unassembled WGS sequence"/>
</dbReference>
<dbReference type="EMBL" id="JJQX01000027">
    <property type="protein sequence ID" value="KKH99120.1"/>
    <property type="molecule type" value="Genomic_DNA"/>
</dbReference>
<dbReference type="Pfam" id="PF17761">
    <property type="entry name" value="DUF1016_N"/>
    <property type="match status" value="1"/>
</dbReference>
<evidence type="ECO:0000313" key="19">
    <source>
        <dbReference type="EMBL" id="KKI01562.1"/>
    </source>
</evidence>
<evidence type="ECO:0000313" key="23">
    <source>
        <dbReference type="Proteomes" id="UP000033885"/>
    </source>
</evidence>
<evidence type="ECO:0000313" key="10">
    <source>
        <dbReference type="EMBL" id="KKH67252.1"/>
    </source>
</evidence>
<dbReference type="EMBL" id="JJQR01000151">
    <property type="protein sequence ID" value="KKH71460.1"/>
    <property type="molecule type" value="Genomic_DNA"/>
</dbReference>
<evidence type="ECO:0000313" key="24">
    <source>
        <dbReference type="Proteomes" id="UP000033933"/>
    </source>
</evidence>
<evidence type="ECO:0000313" key="7">
    <source>
        <dbReference type="EMBL" id="KKH50756.1"/>
    </source>
</evidence>
<protein>
    <recommendedName>
        <fullName evidence="37">DUF1016 domain-containing protein</fullName>
    </recommendedName>
</protein>
<name>A0A0F8PM32_METMZ</name>
<dbReference type="PANTHER" id="PTHR30547">
    <property type="entry name" value="UNCHARACTERIZED PROTEIN YHCG-RELATED"/>
    <property type="match status" value="1"/>
</dbReference>
<dbReference type="Proteomes" id="UP000034547">
    <property type="component" value="Unassembled WGS sequence"/>
</dbReference>
<reference evidence="21 22" key="1">
    <citation type="journal article" date="2015" name="ISME J.">
        <title>Genomic and phenotypic differentiation among Methanosarcina mazei populations from Columbia River sediment.</title>
        <authorList>
            <person name="Youngblut N.D."/>
            <person name="Wirth J.S."/>
            <person name="Henriksen J.R."/>
            <person name="Smith M."/>
            <person name="Simon H."/>
            <person name="Metcalf W.W."/>
            <person name="Whitaker R.J."/>
        </authorList>
    </citation>
    <scope>NUCLEOTIDE SEQUENCE [LARGE SCALE GENOMIC DNA]</scope>
    <source>
        <strain evidence="4 28">1.F.A.2.8</strain>
        <strain evidence="5 33">1.H.A.1A.1</strain>
        <strain evidence="6 25">1.H.A.1A.3</strain>
        <strain evidence="7 22">1.H.A.1A.6</strain>
        <strain evidence="8 29">1.H.A.2.3</strain>
        <strain evidence="10 32">1.H.A.2.7</strain>
        <strain evidence="9">1.H.A.2.8</strain>
        <strain evidence="11 24">1.H.M.0.1</strain>
        <strain evidence="12 35">1.H.M.1A.1</strain>
        <strain evidence="13 26">1.H.M.1A.2</strain>
        <strain evidence="14 34">1.H.M.1A.3</strain>
        <strain evidence="15 21">1.H.M.2.2</strain>
        <strain evidence="16 36">1.H.M.2.3</strain>
        <strain evidence="18 31">1.H.M.2.4</strain>
        <strain evidence="17">1.H.T.2.1</strain>
        <strain evidence="20 23">1.H.T.2.3</strain>
        <strain evidence="19 30">1.H.T.2.5</strain>
        <strain evidence="3 27">2.F.A.2.3</strain>
    </source>
</reference>
<dbReference type="EMBL" id="JJQW01000011">
    <property type="protein sequence ID" value="KKH91029.1"/>
    <property type="molecule type" value="Genomic_DNA"/>
</dbReference>
<evidence type="ECO:0000313" key="15">
    <source>
        <dbReference type="EMBL" id="KKH85462.1"/>
    </source>
</evidence>
<evidence type="ECO:0000313" key="6">
    <source>
        <dbReference type="EMBL" id="KKH39162.1"/>
    </source>
</evidence>
<feature type="domain" description="YhcG PDDEXK nuclease" evidence="1">
    <location>
        <begin position="174"/>
        <end position="326"/>
    </location>
</feature>
<dbReference type="EMBL" id="JJRA01000097">
    <property type="protein sequence ID" value="KKI02746.1"/>
    <property type="molecule type" value="Genomic_DNA"/>
</dbReference>
<evidence type="ECO:0000313" key="36">
    <source>
        <dbReference type="Proteomes" id="UP000034937"/>
    </source>
</evidence>
<dbReference type="Proteomes" id="UP000033814">
    <property type="component" value="Unassembled WGS sequence"/>
</dbReference>
<dbReference type="Proteomes" id="UP000033885">
    <property type="component" value="Unassembled WGS sequence"/>
</dbReference>
<dbReference type="Proteomes" id="UP000034758">
    <property type="component" value="Unassembled WGS sequence"/>
</dbReference>
<accession>A0A0F8PM32</accession>
<dbReference type="Proteomes" id="UP000034040">
    <property type="component" value="Unassembled WGS sequence"/>
</dbReference>
<dbReference type="Proteomes" id="UP000034692">
    <property type="component" value="Unassembled WGS sequence"/>
</dbReference>
<dbReference type="RefSeq" id="WP_048040460.1">
    <property type="nucleotide sequence ID" value="NZ_JBLVWA010000191.1"/>
</dbReference>
<evidence type="ECO:0000313" key="29">
    <source>
        <dbReference type="Proteomes" id="UP000034232"/>
    </source>
</evidence>
<evidence type="ECO:0000313" key="17">
    <source>
        <dbReference type="EMBL" id="KKH93707.1"/>
    </source>
</evidence>
<dbReference type="EMBL" id="JJQQ01000039">
    <property type="protein sequence ID" value="KKH69089.1"/>
    <property type="molecule type" value="Genomic_DNA"/>
</dbReference>
<dbReference type="EMBL" id="JJQV01000031">
    <property type="protein sequence ID" value="KKH85462.1"/>
    <property type="molecule type" value="Genomic_DNA"/>
</dbReference>
<evidence type="ECO:0000313" key="31">
    <source>
        <dbReference type="Proteomes" id="UP000034668"/>
    </source>
</evidence>
<evidence type="ECO:0000313" key="9">
    <source>
        <dbReference type="EMBL" id="KKH63175.1"/>
    </source>
</evidence>
<dbReference type="EMBL" id="JJQG01000148">
    <property type="protein sequence ID" value="KKH34843.1"/>
    <property type="molecule type" value="Genomic_DNA"/>
</dbReference>
<dbReference type="EMBL" id="JJQJ01000077">
    <property type="protein sequence ID" value="KKH50756.1"/>
    <property type="molecule type" value="Genomic_DNA"/>
</dbReference>
<dbReference type="Proteomes" id="UP000034925">
    <property type="component" value="Unassembled WGS sequence"/>
</dbReference>
<dbReference type="AlphaFoldDB" id="A0A0F8PM32"/>
<dbReference type="InterPro" id="IPR053148">
    <property type="entry name" value="PD-DEXK-like_domain"/>
</dbReference>
<evidence type="ECO:0000313" key="5">
    <source>
        <dbReference type="EMBL" id="KKH34843.1"/>
    </source>
</evidence>
<dbReference type="Gene3D" id="3.40.1350.10">
    <property type="match status" value="1"/>
</dbReference>
<evidence type="ECO:0000313" key="18">
    <source>
        <dbReference type="EMBL" id="KKH99120.1"/>
    </source>
</evidence>
<dbReference type="Proteomes" id="UP000034227">
    <property type="component" value="Unassembled WGS sequence"/>
</dbReference>
<dbReference type="EMBL" id="JJQO01000083">
    <property type="protein sequence ID" value="KKH67252.1"/>
    <property type="molecule type" value="Genomic_DNA"/>
</dbReference>
<evidence type="ECO:0000313" key="13">
    <source>
        <dbReference type="EMBL" id="KKH77447.1"/>
    </source>
</evidence>
<dbReference type="Proteomes" id="UP000034021">
    <property type="component" value="Unassembled WGS sequence"/>
</dbReference>
<dbReference type="InterPro" id="IPR011856">
    <property type="entry name" value="tRNA_endonuc-like_dom_sf"/>
</dbReference>
<dbReference type="Proteomes" id="UP000033933">
    <property type="component" value="Unassembled WGS sequence"/>
</dbReference>
<dbReference type="Pfam" id="PF06250">
    <property type="entry name" value="YhcG_C"/>
    <property type="match status" value="1"/>
</dbReference>
<dbReference type="Proteomes" id="UP000034232">
    <property type="component" value="Unassembled WGS sequence"/>
</dbReference>
<evidence type="ECO:0000313" key="30">
    <source>
        <dbReference type="Proteomes" id="UP000034547"/>
    </source>
</evidence>
<evidence type="ECO:0000259" key="2">
    <source>
        <dbReference type="Pfam" id="PF17761"/>
    </source>
</evidence>
<evidence type="ECO:0000259" key="1">
    <source>
        <dbReference type="Pfam" id="PF06250"/>
    </source>
</evidence>
<evidence type="ECO:0000313" key="33">
    <source>
        <dbReference type="Proteomes" id="UP000034758"/>
    </source>
</evidence>
<dbReference type="GO" id="GO:0003676">
    <property type="term" value="F:nucleic acid binding"/>
    <property type="evidence" value="ECO:0007669"/>
    <property type="project" value="InterPro"/>
</dbReference>
<evidence type="ECO:0000313" key="12">
    <source>
        <dbReference type="EMBL" id="KKH71460.1"/>
    </source>
</evidence>
<dbReference type="Proteomes" id="UP000034668">
    <property type="component" value="Unassembled WGS sequence"/>
</dbReference>
<dbReference type="EMBL" id="JJQH01000113">
    <property type="protein sequence ID" value="KKH39162.1"/>
    <property type="molecule type" value="Genomic_DNA"/>
</dbReference>
<evidence type="ECO:0000313" key="28">
    <source>
        <dbReference type="Proteomes" id="UP000034227"/>
    </source>
</evidence>
<evidence type="ECO:0000313" key="3">
    <source>
        <dbReference type="EMBL" id="KKF99581.1"/>
    </source>
</evidence>
<dbReference type="EMBL" id="JJQD01000208">
    <property type="protein sequence ID" value="KKH23106.1"/>
    <property type="molecule type" value="Genomic_DNA"/>
</dbReference>
<dbReference type="PANTHER" id="PTHR30547:SF0">
    <property type="entry name" value="BLR8175 PROTEIN"/>
    <property type="match status" value="1"/>
</dbReference>
<dbReference type="Proteomes" id="UP000034842">
    <property type="component" value="Unassembled WGS sequence"/>
</dbReference>
<dbReference type="PATRIC" id="fig|2209.49.peg.3556"/>
<dbReference type="EMBL" id="JJQZ01000126">
    <property type="protein sequence ID" value="KKH93707.1"/>
    <property type="molecule type" value="Genomic_DNA"/>
</dbReference>
<dbReference type="InterPro" id="IPR009362">
    <property type="entry name" value="YhcG_C"/>
</dbReference>
<evidence type="ECO:0000313" key="25">
    <source>
        <dbReference type="Proteomes" id="UP000034021"/>
    </source>
</evidence>
<sequence>MKGIETSEYETLFGEVKNRILKGQYEALKAVNRELISVYWDIGKLIVERQKNETWGKSVVDQLSRDLQKEFPGVRGFSASNIWRMRMFYLTYTDNQKLAPLVREIGWTHNIAIMEKCKDDLEREFYLRTTRKFGWTKNVLIVQIENDTYKKTLLNQTNFETTLPAEIQSKAKLAIKDEYTFDFLELGDLHSEKELEKEILLKLEAFLREMGGMFTFIGSQYRIQVEDEEYFIDLLLFHRAINCLIAVELKIGKFLPEYIGKMQFYLALLDDFVKQPHENPSIGIILCKSRNKTIVEYALRESSKPIGVAEYKIVSTLPEKFKGKLPSPEEIAKLLEEIE</sequence>
<evidence type="ECO:0000313" key="26">
    <source>
        <dbReference type="Proteomes" id="UP000034040"/>
    </source>
</evidence>
<evidence type="ECO:0000313" key="32">
    <source>
        <dbReference type="Proteomes" id="UP000034692"/>
    </source>
</evidence>
<dbReference type="EMBL" id="JJQS01000027">
    <property type="protein sequence ID" value="KKH77447.1"/>
    <property type="molecule type" value="Genomic_DNA"/>
</dbReference>
<feature type="domain" description="YhcG N-terminal" evidence="2">
    <location>
        <begin position="15"/>
        <end position="151"/>
    </location>
</feature>
<evidence type="ECO:0000313" key="4">
    <source>
        <dbReference type="EMBL" id="KKH23106.1"/>
    </source>
</evidence>
<dbReference type="InterPro" id="IPR041527">
    <property type="entry name" value="YhcG_N"/>
</dbReference>
<evidence type="ECO:0000313" key="35">
    <source>
        <dbReference type="Proteomes" id="UP000034925"/>
    </source>
</evidence>
<dbReference type="EMBL" id="JJOR01000158">
    <property type="protein sequence ID" value="KKF99581.1"/>
    <property type="molecule type" value="Genomic_DNA"/>
</dbReference>
<evidence type="ECO:0000313" key="21">
    <source>
        <dbReference type="Proteomes" id="UP000033814"/>
    </source>
</evidence>
<evidence type="ECO:0008006" key="37">
    <source>
        <dbReference type="Google" id="ProtNLM"/>
    </source>
</evidence>
<evidence type="ECO:0000313" key="14">
    <source>
        <dbReference type="EMBL" id="KKH80996.1"/>
    </source>
</evidence>
<evidence type="ECO:0000313" key="34">
    <source>
        <dbReference type="Proteomes" id="UP000034842"/>
    </source>
</evidence>
<evidence type="ECO:0000313" key="27">
    <source>
        <dbReference type="Proteomes" id="UP000034142"/>
    </source>
</evidence>
<gene>
    <name evidence="3" type="ORF">DU31_10190</name>
    <name evidence="6" type="ORF">DU50_11175</name>
    <name evidence="5" type="ORF">DU54_10140</name>
    <name evidence="4" type="ORF">DU58_16615</name>
    <name evidence="9" type="ORF">DU73_10720</name>
    <name evidence="10" type="ORF">DU75_21575</name>
    <name evidence="8" type="ORF">DU76_16745</name>
    <name evidence="13" type="ORF">DU77_17965</name>
    <name evidence="14" type="ORF">DU78_10925</name>
    <name evidence="18" type="ORF">DU79_11345</name>
    <name evidence="20" type="ORF">DU81_14250</name>
    <name evidence="15" type="ORF">DU82_04970</name>
    <name evidence="19" type="ORF">DU83_08340</name>
    <name evidence="17" type="ORF">DU84_04680</name>
    <name evidence="7" type="ORF">DU85_06840</name>
    <name evidence="12" type="ORF">DU86_11215</name>
    <name evidence="11" type="ORF">DU87_16300</name>
    <name evidence="16" type="ORF">DU88_04360</name>
</gene>
<proteinExistence type="predicted"/>
<evidence type="ECO:0000313" key="8">
    <source>
        <dbReference type="EMBL" id="KKH54350.1"/>
    </source>
</evidence>
<comment type="caution">
    <text evidence="8">The sequence shown here is derived from an EMBL/GenBank/DDBJ whole genome shotgun (WGS) entry which is preliminary data.</text>
</comment>
<organism evidence="8 29">
    <name type="scientific">Methanosarcina mazei</name>
    <name type="common">Methanosarcina frisia</name>
    <dbReference type="NCBI Taxonomy" id="2209"/>
    <lineage>
        <taxon>Archaea</taxon>
        <taxon>Methanobacteriati</taxon>
        <taxon>Methanobacteriota</taxon>
        <taxon>Stenosarchaea group</taxon>
        <taxon>Methanomicrobia</taxon>
        <taxon>Methanosarcinales</taxon>
        <taxon>Methanosarcinaceae</taxon>
        <taxon>Methanosarcina</taxon>
    </lineage>
</organism>
<dbReference type="Proteomes" id="UP000034142">
    <property type="component" value="Unassembled WGS sequence"/>
</dbReference>
<dbReference type="EMBL" id="JJRB01000119">
    <property type="protein sequence ID" value="KKI01562.1"/>
    <property type="molecule type" value="Genomic_DNA"/>
</dbReference>
<dbReference type="EMBL" id="JJQP01000230">
    <property type="protein sequence ID" value="KKH63175.1"/>
    <property type="molecule type" value="Genomic_DNA"/>
</dbReference>
<evidence type="ECO:0000313" key="20">
    <source>
        <dbReference type="EMBL" id="KKI02746.1"/>
    </source>
</evidence>
<dbReference type="Proteomes" id="UP000033864">
    <property type="component" value="Unassembled WGS sequence"/>
</dbReference>
<dbReference type="Proteomes" id="UP000034872">
    <property type="component" value="Unassembled WGS sequence"/>
</dbReference>
<dbReference type="EMBL" id="JJQM01000097">
    <property type="protein sequence ID" value="KKH54350.1"/>
    <property type="molecule type" value="Genomic_DNA"/>
</dbReference>
<dbReference type="EMBL" id="JJQT01000060">
    <property type="protein sequence ID" value="KKH80996.1"/>
    <property type="molecule type" value="Genomic_DNA"/>
</dbReference>